<name>A0A1Y2G1D9_9BASI</name>
<organism evidence="2 3">
    <name type="scientific">Leucosporidium creatinivorum</name>
    <dbReference type="NCBI Taxonomy" id="106004"/>
    <lineage>
        <taxon>Eukaryota</taxon>
        <taxon>Fungi</taxon>
        <taxon>Dikarya</taxon>
        <taxon>Basidiomycota</taxon>
        <taxon>Pucciniomycotina</taxon>
        <taxon>Microbotryomycetes</taxon>
        <taxon>Leucosporidiales</taxon>
        <taxon>Leucosporidium</taxon>
    </lineage>
</organism>
<dbReference type="Proteomes" id="UP000193467">
    <property type="component" value="Unassembled WGS sequence"/>
</dbReference>
<dbReference type="InParanoid" id="A0A1Y2G1D9"/>
<dbReference type="AlphaFoldDB" id="A0A1Y2G1D9"/>
<reference evidence="2 3" key="1">
    <citation type="submission" date="2016-07" db="EMBL/GenBank/DDBJ databases">
        <title>Pervasive Adenine N6-methylation of Active Genes in Fungi.</title>
        <authorList>
            <consortium name="DOE Joint Genome Institute"/>
            <person name="Mondo S.J."/>
            <person name="Dannebaum R.O."/>
            <person name="Kuo R.C."/>
            <person name="Labutti K."/>
            <person name="Haridas S."/>
            <person name="Kuo A."/>
            <person name="Salamov A."/>
            <person name="Ahrendt S.R."/>
            <person name="Lipzen A."/>
            <person name="Sullivan W."/>
            <person name="Andreopoulos W.B."/>
            <person name="Clum A."/>
            <person name="Lindquist E."/>
            <person name="Daum C."/>
            <person name="Ramamoorthy G.K."/>
            <person name="Gryganskyi A."/>
            <person name="Culley D."/>
            <person name="Magnuson J.K."/>
            <person name="James T.Y."/>
            <person name="O'Malley M.A."/>
            <person name="Stajich J.E."/>
            <person name="Spatafora J.W."/>
            <person name="Visel A."/>
            <person name="Grigoriev I.V."/>
        </authorList>
    </citation>
    <scope>NUCLEOTIDE SEQUENCE [LARGE SCALE GENOMIC DNA]</scope>
    <source>
        <strain evidence="2 3">62-1032</strain>
    </source>
</reference>
<evidence type="ECO:0000313" key="3">
    <source>
        <dbReference type="Proteomes" id="UP000193467"/>
    </source>
</evidence>
<dbReference type="EMBL" id="MCGR01000006">
    <property type="protein sequence ID" value="ORY89331.1"/>
    <property type="molecule type" value="Genomic_DNA"/>
</dbReference>
<comment type="caution">
    <text evidence="2">The sequence shown here is derived from an EMBL/GenBank/DDBJ whole genome shotgun (WGS) entry which is preliminary data.</text>
</comment>
<evidence type="ECO:0000256" key="1">
    <source>
        <dbReference type="SAM" id="MobiDB-lite"/>
    </source>
</evidence>
<feature type="region of interest" description="Disordered" evidence="1">
    <location>
        <begin position="1"/>
        <end position="58"/>
    </location>
</feature>
<keyword evidence="3" id="KW-1185">Reference proteome</keyword>
<gene>
    <name evidence="2" type="ORF">BCR35DRAFT_300471</name>
</gene>
<sequence length="58" mass="6256">MEGDVTLILPNKKVSRSNGQQHRQEAARDNKLSRPGRLKLGDSEPLEVVGGAADADET</sequence>
<proteinExistence type="predicted"/>
<protein>
    <submittedName>
        <fullName evidence="2">Uncharacterized protein</fullName>
    </submittedName>
</protein>
<feature type="compositionally biased region" description="Basic and acidic residues" evidence="1">
    <location>
        <begin position="22"/>
        <end position="32"/>
    </location>
</feature>
<evidence type="ECO:0000313" key="2">
    <source>
        <dbReference type="EMBL" id="ORY89331.1"/>
    </source>
</evidence>
<accession>A0A1Y2G1D9</accession>